<dbReference type="EMBL" id="FZNP01000003">
    <property type="protein sequence ID" value="SNR47648.1"/>
    <property type="molecule type" value="Genomic_DNA"/>
</dbReference>
<evidence type="ECO:0000256" key="2">
    <source>
        <dbReference type="SAM" id="SignalP"/>
    </source>
</evidence>
<feature type="domain" description="Solute-binding protein family 3/N-terminal" evidence="3">
    <location>
        <begin position="68"/>
        <end position="297"/>
    </location>
</feature>
<dbReference type="PANTHER" id="PTHR35936">
    <property type="entry name" value="MEMBRANE-BOUND LYTIC MUREIN TRANSGLYCOSYLASE F"/>
    <property type="match status" value="1"/>
</dbReference>
<dbReference type="SUPFAM" id="SSF53850">
    <property type="entry name" value="Periplasmic binding protein-like II"/>
    <property type="match status" value="1"/>
</dbReference>
<dbReference type="InterPro" id="IPR001638">
    <property type="entry name" value="Solute-binding_3/MltF_N"/>
</dbReference>
<accession>A0A238WMK8</accession>
<feature type="chain" id="PRO_5012285881" evidence="2">
    <location>
        <begin position="26"/>
        <end position="311"/>
    </location>
</feature>
<name>A0A238WMK8_9ACTN</name>
<evidence type="ECO:0000256" key="1">
    <source>
        <dbReference type="ARBA" id="ARBA00022729"/>
    </source>
</evidence>
<organism evidence="4 5">
    <name type="scientific">Actinomadura mexicana</name>
    <dbReference type="NCBI Taxonomy" id="134959"/>
    <lineage>
        <taxon>Bacteria</taxon>
        <taxon>Bacillati</taxon>
        <taxon>Actinomycetota</taxon>
        <taxon>Actinomycetes</taxon>
        <taxon>Streptosporangiales</taxon>
        <taxon>Thermomonosporaceae</taxon>
        <taxon>Actinomadura</taxon>
    </lineage>
</organism>
<evidence type="ECO:0000313" key="4">
    <source>
        <dbReference type="EMBL" id="SNR47648.1"/>
    </source>
</evidence>
<keyword evidence="5" id="KW-1185">Reference proteome</keyword>
<dbReference type="Gene3D" id="3.40.190.10">
    <property type="entry name" value="Periplasmic binding protein-like II"/>
    <property type="match status" value="2"/>
</dbReference>
<dbReference type="Pfam" id="PF00497">
    <property type="entry name" value="SBP_bac_3"/>
    <property type="match status" value="1"/>
</dbReference>
<dbReference type="PANTHER" id="PTHR35936:SF19">
    <property type="entry name" value="AMINO-ACID-BINDING PROTEIN YXEM-RELATED"/>
    <property type="match status" value="1"/>
</dbReference>
<feature type="signal peptide" evidence="2">
    <location>
        <begin position="1"/>
        <end position="25"/>
    </location>
</feature>
<dbReference type="PROSITE" id="PS51257">
    <property type="entry name" value="PROKAR_LIPOPROTEIN"/>
    <property type="match status" value="1"/>
</dbReference>
<evidence type="ECO:0000259" key="3">
    <source>
        <dbReference type="SMART" id="SM00062"/>
    </source>
</evidence>
<dbReference type="RefSeq" id="WP_089311164.1">
    <property type="nucleotide sequence ID" value="NZ_FZNP01000003.1"/>
</dbReference>
<dbReference type="Proteomes" id="UP000198420">
    <property type="component" value="Unassembled WGS sequence"/>
</dbReference>
<dbReference type="AlphaFoldDB" id="A0A238WMK8"/>
<reference evidence="5" key="1">
    <citation type="submission" date="2017-06" db="EMBL/GenBank/DDBJ databases">
        <authorList>
            <person name="Varghese N."/>
            <person name="Submissions S."/>
        </authorList>
    </citation>
    <scope>NUCLEOTIDE SEQUENCE [LARGE SCALE GENOMIC DNA]</scope>
    <source>
        <strain evidence="5">DSM 44485</strain>
    </source>
</reference>
<keyword evidence="1 2" id="KW-0732">Signal</keyword>
<proteinExistence type="predicted"/>
<evidence type="ECO:0000313" key="5">
    <source>
        <dbReference type="Proteomes" id="UP000198420"/>
    </source>
</evidence>
<protein>
    <submittedName>
        <fullName evidence="4">Amino acid ABC transporter substrate-binding protein, PAAT family</fullName>
    </submittedName>
</protein>
<dbReference type="OrthoDB" id="4633994at2"/>
<gene>
    <name evidence="4" type="ORF">SAMN06265355_10357</name>
</gene>
<dbReference type="SMART" id="SM00062">
    <property type="entry name" value="PBPb"/>
    <property type="match status" value="1"/>
</dbReference>
<sequence>MNVLRHARRSDRALLLAVSAAVALAACGVTPAEDGEGPDTGAALKIDAIAVDTKAQAELPEALKKSGTLKVASELDWPPFSYKDGSGQTTGIDVLMVQAIGRKLGLKASIADLGADTIIPSVQNGRYDVAVSQLVTTPERLRAVNFVDYIQNTLGIIQHKDYSPQVTPGDMCGKTFVGTQGTGPLDFTRQYSEKECVAKGKPKMTIHVFDKSAATILAVGNKRGVFLTNRAVGEYVAATSGNGLVMGKETIPGSRTLSGIAYSKKKPEVGKAVQAALLSLMNDGTYQKILEKWKVTDQALKTSEIRNETGS</sequence>